<proteinExistence type="predicted"/>
<sequence length="127" mass="14205">MSSLPTEVITPLSSALTHLNPRQRLENTLAQLSTTNTQLISADTTEQETSAKQKTSANELVAPIQRINEIMRPHGLEFELSEETSRVITRVIDRESGDVIRQIPAEEVLKIAERLEEMQGRIISIEA</sequence>
<dbReference type="EMBL" id="JACCGK010000002">
    <property type="protein sequence ID" value="NYT71469.1"/>
    <property type="molecule type" value="Genomic_DNA"/>
</dbReference>
<accession>A0A7Z0SNE2</accession>
<dbReference type="InterPro" id="IPR035924">
    <property type="entry name" value="FlaG-like_sf"/>
</dbReference>
<keyword evidence="1" id="KW-0282">Flagellum</keyword>
<dbReference type="RefSeq" id="WP_180090520.1">
    <property type="nucleotide sequence ID" value="NZ_CAXAZJ010000024.1"/>
</dbReference>
<dbReference type="Gene3D" id="3.30.160.170">
    <property type="entry name" value="FlaG-like"/>
    <property type="match status" value="1"/>
</dbReference>
<dbReference type="PANTHER" id="PTHR37166">
    <property type="entry name" value="PROTEIN FLAG"/>
    <property type="match status" value="1"/>
</dbReference>
<dbReference type="Pfam" id="PF03646">
    <property type="entry name" value="FlaG"/>
    <property type="match status" value="1"/>
</dbReference>
<reference evidence="1 2" key="1">
    <citation type="submission" date="2020-07" db="EMBL/GenBank/DDBJ databases">
        <title>Halomonas sp. QX-2 draft genome sequence.</title>
        <authorList>
            <person name="Qiu X."/>
        </authorList>
    </citation>
    <scope>NUCLEOTIDE SEQUENCE [LARGE SCALE GENOMIC DNA]</scope>
    <source>
        <strain evidence="1 2">QX-2</strain>
    </source>
</reference>
<dbReference type="Proteomes" id="UP000520876">
    <property type="component" value="Unassembled WGS sequence"/>
</dbReference>
<dbReference type="InterPro" id="IPR005186">
    <property type="entry name" value="FlaG"/>
</dbReference>
<dbReference type="PANTHER" id="PTHR37166:SF1">
    <property type="entry name" value="PROTEIN FLAG"/>
    <property type="match status" value="1"/>
</dbReference>
<keyword evidence="2" id="KW-1185">Reference proteome</keyword>
<name>A0A7Z0SNE2_9GAMM</name>
<organism evidence="1 2">
    <name type="scientific">Vreelandella sedimenti</name>
    <dbReference type="NCBI Taxonomy" id="2729618"/>
    <lineage>
        <taxon>Bacteria</taxon>
        <taxon>Pseudomonadati</taxon>
        <taxon>Pseudomonadota</taxon>
        <taxon>Gammaproteobacteria</taxon>
        <taxon>Oceanospirillales</taxon>
        <taxon>Halomonadaceae</taxon>
        <taxon>Vreelandella</taxon>
    </lineage>
</organism>
<gene>
    <name evidence="1" type="ORF">HZU72_03395</name>
</gene>
<comment type="caution">
    <text evidence="1">The sequence shown here is derived from an EMBL/GenBank/DDBJ whole genome shotgun (WGS) entry which is preliminary data.</text>
</comment>
<evidence type="ECO:0000313" key="2">
    <source>
        <dbReference type="Proteomes" id="UP000520876"/>
    </source>
</evidence>
<dbReference type="SUPFAM" id="SSF160214">
    <property type="entry name" value="FlaG-like"/>
    <property type="match status" value="1"/>
</dbReference>
<keyword evidence="1" id="KW-0969">Cilium</keyword>
<protein>
    <submittedName>
        <fullName evidence="1">Flagellar protein FlaG</fullName>
    </submittedName>
</protein>
<dbReference type="AlphaFoldDB" id="A0A7Z0SNE2"/>
<evidence type="ECO:0000313" key="1">
    <source>
        <dbReference type="EMBL" id="NYT71469.1"/>
    </source>
</evidence>
<keyword evidence="1" id="KW-0966">Cell projection</keyword>